<dbReference type="RefSeq" id="WP_342586574.1">
    <property type="nucleotide sequence ID" value="NZ_AP027149.1"/>
</dbReference>
<evidence type="ECO:0000256" key="2">
    <source>
        <dbReference type="ARBA" id="ARBA00022729"/>
    </source>
</evidence>
<feature type="domain" description="Outer membrane protein beta-barrel" evidence="7">
    <location>
        <begin position="14"/>
        <end position="288"/>
    </location>
</feature>
<dbReference type="AlphaFoldDB" id="A0A1W6N146"/>
<dbReference type="STRING" id="655015.B1812_08610"/>
<evidence type="ECO:0000256" key="4">
    <source>
        <dbReference type="ARBA" id="ARBA00023237"/>
    </source>
</evidence>
<dbReference type="KEGG" id="mbry:B1812_08610"/>
<sequence length="300" mass="31152">MMRTKISMATLTLALFASPAVAADLPALKEPPVLPPSAIWTGAYFGANLGGIFDASSSIKIVSAPLYNDAANGAGLVGPSAFGNAVALAIPGESNASNLGVIGGGQIGYNWQFSSFLAGVETDIQGTTLSQNVKVFGSATERTTGAFVGVQTNFSKSLGYLGTVRGRFGYLVTPTLLLYGTAGLAYGGANFNNGVFVLSSLANFPTAAVSENYNDGRIGWAAGGGVEWMFMPRWSAKVEYLYYDLGTVSANAIAWGVVGSGAMLYSDYFKSSARINGNVVRAGVNYHFQPLGPAPVLAKY</sequence>
<evidence type="ECO:0000259" key="7">
    <source>
        <dbReference type="Pfam" id="PF13505"/>
    </source>
</evidence>
<dbReference type="PANTHER" id="PTHR34001:SF3">
    <property type="entry name" value="BLL7405 PROTEIN"/>
    <property type="match status" value="1"/>
</dbReference>
<evidence type="ECO:0000256" key="6">
    <source>
        <dbReference type="SAM" id="SignalP"/>
    </source>
</evidence>
<dbReference type="Pfam" id="PF13505">
    <property type="entry name" value="OMP_b-brl"/>
    <property type="match status" value="1"/>
</dbReference>
<proteinExistence type="inferred from homology"/>
<feature type="signal peptide" evidence="6">
    <location>
        <begin position="1"/>
        <end position="22"/>
    </location>
</feature>
<keyword evidence="4" id="KW-0998">Cell outer membrane</keyword>
<dbReference type="InterPro" id="IPR027385">
    <property type="entry name" value="Beta-barrel_OMP"/>
</dbReference>
<feature type="chain" id="PRO_5011986610" description="Outer membrane protein beta-barrel domain-containing protein" evidence="6">
    <location>
        <begin position="23"/>
        <end position="300"/>
    </location>
</feature>
<evidence type="ECO:0000256" key="3">
    <source>
        <dbReference type="ARBA" id="ARBA00023136"/>
    </source>
</evidence>
<comment type="subcellular location">
    <subcellularLocation>
        <location evidence="1">Cell outer membrane</location>
    </subcellularLocation>
</comment>
<dbReference type="GO" id="GO:0009279">
    <property type="term" value="C:cell outer membrane"/>
    <property type="evidence" value="ECO:0007669"/>
    <property type="project" value="UniProtKB-SubCell"/>
</dbReference>
<dbReference type="EMBL" id="CP019948">
    <property type="protein sequence ID" value="ARN83501.1"/>
    <property type="molecule type" value="Genomic_DNA"/>
</dbReference>
<comment type="similarity">
    <text evidence="5">Belongs to the Omp25/RopB family.</text>
</comment>
<dbReference type="Proteomes" id="UP000193978">
    <property type="component" value="Chromosome"/>
</dbReference>
<dbReference type="InterPro" id="IPR051692">
    <property type="entry name" value="OMP-like"/>
</dbReference>
<gene>
    <name evidence="8" type="ORF">B1812_08610</name>
</gene>
<accession>A0A1W6N146</accession>
<dbReference type="Gene3D" id="2.40.160.20">
    <property type="match status" value="1"/>
</dbReference>
<evidence type="ECO:0000256" key="5">
    <source>
        <dbReference type="ARBA" id="ARBA00038306"/>
    </source>
</evidence>
<keyword evidence="2 6" id="KW-0732">Signal</keyword>
<protein>
    <recommendedName>
        <fullName evidence="7">Outer membrane protein beta-barrel domain-containing protein</fullName>
    </recommendedName>
</protein>
<evidence type="ECO:0000313" key="9">
    <source>
        <dbReference type="Proteomes" id="UP000193978"/>
    </source>
</evidence>
<evidence type="ECO:0000256" key="1">
    <source>
        <dbReference type="ARBA" id="ARBA00004442"/>
    </source>
</evidence>
<reference evidence="8 9" key="1">
    <citation type="submission" date="2017-02" db="EMBL/GenBank/DDBJ databases">
        <authorList>
            <person name="Peterson S.W."/>
        </authorList>
    </citation>
    <scope>NUCLEOTIDE SEQUENCE [LARGE SCALE GENOMIC DNA]</scope>
    <source>
        <strain evidence="8 9">S285</strain>
    </source>
</reference>
<dbReference type="SUPFAM" id="SSF56925">
    <property type="entry name" value="OMPA-like"/>
    <property type="match status" value="1"/>
</dbReference>
<keyword evidence="9" id="KW-1185">Reference proteome</keyword>
<organism evidence="8 9">
    <name type="scientific">Methylocystis bryophila</name>
    <dbReference type="NCBI Taxonomy" id="655015"/>
    <lineage>
        <taxon>Bacteria</taxon>
        <taxon>Pseudomonadati</taxon>
        <taxon>Pseudomonadota</taxon>
        <taxon>Alphaproteobacteria</taxon>
        <taxon>Hyphomicrobiales</taxon>
        <taxon>Methylocystaceae</taxon>
        <taxon>Methylocystis</taxon>
    </lineage>
</organism>
<evidence type="ECO:0000313" key="8">
    <source>
        <dbReference type="EMBL" id="ARN83501.1"/>
    </source>
</evidence>
<dbReference type="PANTHER" id="PTHR34001">
    <property type="entry name" value="BLL7405 PROTEIN"/>
    <property type="match status" value="1"/>
</dbReference>
<keyword evidence="3" id="KW-0472">Membrane</keyword>
<name>A0A1W6N146_9HYPH</name>
<dbReference type="InterPro" id="IPR011250">
    <property type="entry name" value="OMP/PagP_B-barrel"/>
</dbReference>